<feature type="domain" description="Rab-GAP TBC" evidence="1">
    <location>
        <begin position="1"/>
        <end position="80"/>
    </location>
</feature>
<sequence length="349" mass="39010">MLSARLPDFFSTGGFTRGLRAYFNKLRRLLAFHLPRLAVRLTKLNTPLTGLTTGWVYTLFAHAMPLDKTQRLWDSLLAGPVSFPMFFYLAIFYQLDQQVHFESLSLESICTLLSNFPEFNLDRCRADALRFAVSTPVSFTLGPLGGSETSGKLAHVRPFVSSDSVAHAFSLHRSSLWPVPEVLFDSTDLIDLFLEDYAASEEEDVEVDGRRKQLKADADINMPDEAFSYKKVRMNSFQPLIASARFRREADMLECLSDPAVCLARHSDASQPDFPFAYCSSVTSTTNANTLSLQNIELAGMAVKPIEQGTRPDIQSNGYVSEHTVIVDQHTVTASQIFQALVILIEVHL</sequence>
<dbReference type="Pfam" id="PF00566">
    <property type="entry name" value="RabGAP-TBC"/>
    <property type="match status" value="1"/>
</dbReference>
<dbReference type="PROSITE" id="PS50086">
    <property type="entry name" value="TBC_RABGAP"/>
    <property type="match status" value="1"/>
</dbReference>
<dbReference type="InterPro" id="IPR035969">
    <property type="entry name" value="Rab-GAP_TBC_sf"/>
</dbReference>
<protein>
    <recommendedName>
        <fullName evidence="1">Rab-GAP TBC domain-containing protein</fullName>
    </recommendedName>
</protein>
<dbReference type="EMBL" id="CAAALY010015607">
    <property type="protein sequence ID" value="VEL12722.1"/>
    <property type="molecule type" value="Genomic_DNA"/>
</dbReference>
<evidence type="ECO:0000259" key="1">
    <source>
        <dbReference type="PROSITE" id="PS50086"/>
    </source>
</evidence>
<organism evidence="2 3">
    <name type="scientific">Protopolystoma xenopodis</name>
    <dbReference type="NCBI Taxonomy" id="117903"/>
    <lineage>
        <taxon>Eukaryota</taxon>
        <taxon>Metazoa</taxon>
        <taxon>Spiralia</taxon>
        <taxon>Lophotrochozoa</taxon>
        <taxon>Platyhelminthes</taxon>
        <taxon>Monogenea</taxon>
        <taxon>Polyopisthocotylea</taxon>
        <taxon>Polystomatidea</taxon>
        <taxon>Polystomatidae</taxon>
        <taxon>Protopolystoma</taxon>
    </lineage>
</organism>
<keyword evidence="3" id="KW-1185">Reference proteome</keyword>
<comment type="caution">
    <text evidence="2">The sequence shown here is derived from an EMBL/GenBank/DDBJ whole genome shotgun (WGS) entry which is preliminary data.</text>
</comment>
<accession>A0A448WIP8</accession>
<gene>
    <name evidence="2" type="ORF">PXEA_LOCUS6162</name>
</gene>
<evidence type="ECO:0000313" key="3">
    <source>
        <dbReference type="Proteomes" id="UP000784294"/>
    </source>
</evidence>
<dbReference type="Gene3D" id="1.10.472.80">
    <property type="entry name" value="Ypt/Rab-GAP domain of gyp1p, domain 3"/>
    <property type="match status" value="1"/>
</dbReference>
<dbReference type="SUPFAM" id="SSF47923">
    <property type="entry name" value="Ypt/Rab-GAP domain of gyp1p"/>
    <property type="match status" value="1"/>
</dbReference>
<dbReference type="Proteomes" id="UP000784294">
    <property type="component" value="Unassembled WGS sequence"/>
</dbReference>
<dbReference type="InterPro" id="IPR000195">
    <property type="entry name" value="Rab-GAP-TBC_dom"/>
</dbReference>
<dbReference type="AlphaFoldDB" id="A0A448WIP8"/>
<reference evidence="2" key="1">
    <citation type="submission" date="2018-11" db="EMBL/GenBank/DDBJ databases">
        <authorList>
            <consortium name="Pathogen Informatics"/>
        </authorList>
    </citation>
    <scope>NUCLEOTIDE SEQUENCE</scope>
</reference>
<evidence type="ECO:0000313" key="2">
    <source>
        <dbReference type="EMBL" id="VEL12722.1"/>
    </source>
</evidence>
<dbReference type="OrthoDB" id="1668230at2759"/>
<proteinExistence type="predicted"/>
<name>A0A448WIP8_9PLAT</name>